<dbReference type="GO" id="GO:0004720">
    <property type="term" value="F:protein-lysine 6-oxidase activity"/>
    <property type="evidence" value="ECO:0007669"/>
    <property type="project" value="TreeGrafter"/>
</dbReference>
<dbReference type="EMBL" id="CACVKT020001732">
    <property type="protein sequence ID" value="CAC5370695.1"/>
    <property type="molecule type" value="Genomic_DNA"/>
</dbReference>
<feature type="disulfide bond" evidence="4">
    <location>
        <begin position="72"/>
        <end position="82"/>
    </location>
</feature>
<feature type="domain" description="SRCR" evidence="5">
    <location>
        <begin position="320"/>
        <end position="419"/>
    </location>
</feature>
<name>A0A6J8AMZ8_MYTCO</name>
<evidence type="ECO:0000313" key="6">
    <source>
        <dbReference type="EMBL" id="CAC5370695.1"/>
    </source>
</evidence>
<reference evidence="6 7" key="1">
    <citation type="submission" date="2020-06" db="EMBL/GenBank/DDBJ databases">
        <authorList>
            <person name="Li R."/>
            <person name="Bekaert M."/>
        </authorList>
    </citation>
    <scope>NUCLEOTIDE SEQUENCE [LARGE SCALE GENOMIC DNA]</scope>
    <source>
        <strain evidence="7">wild</strain>
    </source>
</reference>
<dbReference type="GO" id="GO:0005615">
    <property type="term" value="C:extracellular space"/>
    <property type="evidence" value="ECO:0007669"/>
    <property type="project" value="TreeGrafter"/>
</dbReference>
<dbReference type="SMART" id="SM00202">
    <property type="entry name" value="SR"/>
    <property type="match status" value="4"/>
</dbReference>
<dbReference type="InterPro" id="IPR050912">
    <property type="entry name" value="LOX-like_protein"/>
</dbReference>
<dbReference type="PROSITE" id="PS00420">
    <property type="entry name" value="SRCR_1"/>
    <property type="match status" value="3"/>
</dbReference>
<dbReference type="Pfam" id="PF00530">
    <property type="entry name" value="SRCR"/>
    <property type="match status" value="4"/>
</dbReference>
<feature type="domain" description="SRCR" evidence="5">
    <location>
        <begin position="217"/>
        <end position="316"/>
    </location>
</feature>
<feature type="disulfide bond" evidence="4">
    <location>
        <begin position="181"/>
        <end position="191"/>
    </location>
</feature>
<evidence type="ECO:0000256" key="1">
    <source>
        <dbReference type="ARBA" id="ARBA00022729"/>
    </source>
</evidence>
<dbReference type="Proteomes" id="UP000507470">
    <property type="component" value="Unassembled WGS sequence"/>
</dbReference>
<evidence type="ECO:0000256" key="4">
    <source>
        <dbReference type="PROSITE-ProRule" id="PRU00196"/>
    </source>
</evidence>
<feature type="domain" description="SRCR" evidence="5">
    <location>
        <begin position="113"/>
        <end position="212"/>
    </location>
</feature>
<comment type="caution">
    <text evidence="4">Lacks conserved residue(s) required for the propagation of feature annotation.</text>
</comment>
<dbReference type="SUPFAM" id="SSF56487">
    <property type="entry name" value="SRCR-like"/>
    <property type="match status" value="4"/>
</dbReference>
<dbReference type="InterPro" id="IPR036772">
    <property type="entry name" value="SRCR-like_dom_sf"/>
</dbReference>
<sequence length="420" mass="45656">MVRLVGGTKDANGRIEIFHNGHWGTICDNNFDRGAATVVCKMLGYNNSDAMLLPNSYYGQGHGNIFFSDLHCDGTETDLENCQYTSWDNSKCNHADDISIDCGKSECLLATPVRLLGGRGPFEGTIEVYHSGAWGEVCDTNFDEKDAEVVCRMLGYTSKSPRVKQSTTSGTGLVWMDKLACSGDETDIALCKSDGFGPKLCARNRKAAIYCGQDIQVQIDGGKGSYEGNIEILQGSTWYPVCKEGFTMNSAMVVCRTLGFSDRTDPELLDGQVAYLFSNVSGPGKQIICSGSEGDAGLCRITTKEANCTNQAIRCPRIAVRLVNGTQPNEGRVEVLHDGKWGNICGRGFQQPDARVVCKMLGLQKEEQFFVNEEFGTTKGPVFLENMSCTGNENDISGCLLNWKPANCSGQNSVGLRCSK</sequence>
<keyword evidence="1" id="KW-0732">Signal</keyword>
<evidence type="ECO:0000256" key="2">
    <source>
        <dbReference type="ARBA" id="ARBA00023157"/>
    </source>
</evidence>
<dbReference type="PROSITE" id="PS50287">
    <property type="entry name" value="SRCR_2"/>
    <property type="match status" value="4"/>
</dbReference>
<proteinExistence type="predicted"/>
<dbReference type="OrthoDB" id="6128208at2759"/>
<dbReference type="Gene3D" id="3.10.250.10">
    <property type="entry name" value="SRCR-like domain"/>
    <property type="match status" value="4"/>
</dbReference>
<dbReference type="FunFam" id="3.10.250.10:FF:000001">
    <property type="entry name" value="Lysyl oxidase 4 isoform X1"/>
    <property type="match status" value="1"/>
</dbReference>
<dbReference type="GO" id="GO:0016020">
    <property type="term" value="C:membrane"/>
    <property type="evidence" value="ECO:0007669"/>
    <property type="project" value="InterPro"/>
</dbReference>
<dbReference type="InterPro" id="IPR001190">
    <property type="entry name" value="SRCR"/>
</dbReference>
<accession>A0A6J8AMZ8</accession>
<evidence type="ECO:0000256" key="3">
    <source>
        <dbReference type="ARBA" id="ARBA00023180"/>
    </source>
</evidence>
<protein>
    <recommendedName>
        <fullName evidence="5">SRCR domain-containing protein</fullName>
    </recommendedName>
</protein>
<evidence type="ECO:0000259" key="5">
    <source>
        <dbReference type="PROSITE" id="PS50287"/>
    </source>
</evidence>
<dbReference type="PRINTS" id="PR00258">
    <property type="entry name" value="SPERACTRCPTR"/>
</dbReference>
<dbReference type="FunFam" id="3.10.250.10:FF:000011">
    <property type="entry name" value="Scavenger receptor class A member 5"/>
    <property type="match status" value="1"/>
</dbReference>
<organism evidence="6 7">
    <name type="scientific">Mytilus coruscus</name>
    <name type="common">Sea mussel</name>
    <dbReference type="NCBI Taxonomy" id="42192"/>
    <lineage>
        <taxon>Eukaryota</taxon>
        <taxon>Metazoa</taxon>
        <taxon>Spiralia</taxon>
        <taxon>Lophotrochozoa</taxon>
        <taxon>Mollusca</taxon>
        <taxon>Bivalvia</taxon>
        <taxon>Autobranchia</taxon>
        <taxon>Pteriomorphia</taxon>
        <taxon>Mytilida</taxon>
        <taxon>Mytiloidea</taxon>
        <taxon>Mytilidae</taxon>
        <taxon>Mytilinae</taxon>
        <taxon>Mytilus</taxon>
    </lineage>
</organism>
<gene>
    <name evidence="6" type="ORF">MCOR_9438</name>
</gene>
<dbReference type="FunFam" id="3.10.250.10:FF:000019">
    <property type="entry name" value="Neurotrypsin"/>
    <property type="match status" value="1"/>
</dbReference>
<feature type="domain" description="SRCR" evidence="5">
    <location>
        <begin position="2"/>
        <end position="103"/>
    </location>
</feature>
<feature type="disulfide bond" evidence="4">
    <location>
        <begin position="289"/>
        <end position="299"/>
    </location>
</feature>
<dbReference type="AlphaFoldDB" id="A0A6J8AMZ8"/>
<keyword evidence="7" id="KW-1185">Reference proteome</keyword>
<dbReference type="PANTHER" id="PTHR45817">
    <property type="entry name" value="LYSYL OXIDASE-LIKE-RELATED"/>
    <property type="match status" value="1"/>
</dbReference>
<evidence type="ECO:0000313" key="7">
    <source>
        <dbReference type="Proteomes" id="UP000507470"/>
    </source>
</evidence>
<keyword evidence="2 4" id="KW-1015">Disulfide bond</keyword>
<feature type="disulfide bond" evidence="4">
    <location>
        <begin position="389"/>
        <end position="399"/>
    </location>
</feature>
<dbReference type="PANTHER" id="PTHR45817:SF9">
    <property type="entry name" value="SRCR DOMAIN-CONTAINING PROTEIN"/>
    <property type="match status" value="1"/>
</dbReference>
<keyword evidence="3" id="KW-0325">Glycoprotein</keyword>